<evidence type="ECO:0000256" key="8">
    <source>
        <dbReference type="PIRSR" id="PIRSR601577-1"/>
    </source>
</evidence>
<accession>A0A7I4YPQ5</accession>
<dbReference type="Proteomes" id="UP000025227">
    <property type="component" value="Unplaced"/>
</dbReference>
<dbReference type="InterPro" id="IPR001577">
    <property type="entry name" value="Peptidase_M8"/>
</dbReference>
<evidence type="ECO:0000256" key="7">
    <source>
        <dbReference type="ARBA" id="ARBA00039717"/>
    </source>
</evidence>
<dbReference type="EC" id="3.4.24.-" evidence="10"/>
<keyword evidence="5 9" id="KW-0862">Zinc</keyword>
<dbReference type="SUPFAM" id="SSF55486">
    <property type="entry name" value="Metalloproteases ('zincins'), catalytic domain"/>
    <property type="match status" value="1"/>
</dbReference>
<dbReference type="GO" id="GO:0016020">
    <property type="term" value="C:membrane"/>
    <property type="evidence" value="ECO:0007669"/>
    <property type="project" value="InterPro"/>
</dbReference>
<evidence type="ECO:0000256" key="2">
    <source>
        <dbReference type="ARBA" id="ARBA00022670"/>
    </source>
</evidence>
<name>A0A7I4YPQ5_HAECO</name>
<keyword evidence="10" id="KW-0732">Signal</keyword>
<dbReference type="PANTHER" id="PTHR10942">
    <property type="entry name" value="LEISHMANOLYSIN-LIKE PEPTIDASE"/>
    <property type="match status" value="1"/>
</dbReference>
<proteinExistence type="inferred from homology"/>
<dbReference type="WBParaSite" id="HCON_00124590-00001">
    <property type="protein sequence ID" value="HCON_00124590-00001"/>
    <property type="gene ID" value="HCON_00124590"/>
</dbReference>
<dbReference type="Gene3D" id="2.10.55.10">
    <property type="entry name" value="Leishmanolysin domain 3"/>
    <property type="match status" value="1"/>
</dbReference>
<evidence type="ECO:0000313" key="11">
    <source>
        <dbReference type="Proteomes" id="UP000025227"/>
    </source>
</evidence>
<dbReference type="GO" id="GO:0046872">
    <property type="term" value="F:metal ion binding"/>
    <property type="evidence" value="ECO:0007669"/>
    <property type="project" value="UniProtKB-KW"/>
</dbReference>
<evidence type="ECO:0000256" key="6">
    <source>
        <dbReference type="ARBA" id="ARBA00023049"/>
    </source>
</evidence>
<organism evidence="11 12">
    <name type="scientific">Haemonchus contortus</name>
    <name type="common">Barber pole worm</name>
    <dbReference type="NCBI Taxonomy" id="6289"/>
    <lineage>
        <taxon>Eukaryota</taxon>
        <taxon>Metazoa</taxon>
        <taxon>Ecdysozoa</taxon>
        <taxon>Nematoda</taxon>
        <taxon>Chromadorea</taxon>
        <taxon>Rhabditida</taxon>
        <taxon>Rhabditina</taxon>
        <taxon>Rhabditomorpha</taxon>
        <taxon>Strongyloidea</taxon>
        <taxon>Trichostrongylidae</taxon>
        <taxon>Haemonchus</taxon>
    </lineage>
</organism>
<dbReference type="FunFam" id="3.90.132.10:FF:000001">
    <property type="entry name" value="leishmanolysin-like peptidase isoform X2"/>
    <property type="match status" value="1"/>
</dbReference>
<reference evidence="12" key="1">
    <citation type="submission" date="2020-12" db="UniProtKB">
        <authorList>
            <consortium name="WormBaseParasite"/>
        </authorList>
    </citation>
    <scope>IDENTIFICATION</scope>
    <source>
        <strain evidence="12">MHco3</strain>
    </source>
</reference>
<feature type="binding site" evidence="9">
    <location>
        <position position="219"/>
    </location>
    <ligand>
        <name>Zn(2+)</name>
        <dbReference type="ChEBI" id="CHEBI:29105"/>
        <note>catalytic</note>
    </ligand>
</feature>
<dbReference type="GO" id="GO:0004222">
    <property type="term" value="F:metalloendopeptidase activity"/>
    <property type="evidence" value="ECO:0007669"/>
    <property type="project" value="UniProtKB-UniRule"/>
</dbReference>
<comment type="cofactor">
    <cofactor evidence="9 10">
        <name>Zn(2+)</name>
        <dbReference type="ChEBI" id="CHEBI:29105"/>
    </cofactor>
    <text evidence="9 10">Binds 1 zinc ion per subunit.</text>
</comment>
<dbReference type="Gene3D" id="3.10.170.20">
    <property type="match status" value="1"/>
</dbReference>
<evidence type="ECO:0000256" key="10">
    <source>
        <dbReference type="RuleBase" id="RU366077"/>
    </source>
</evidence>
<feature type="binding site" evidence="9">
    <location>
        <position position="223"/>
    </location>
    <ligand>
        <name>Zn(2+)</name>
        <dbReference type="ChEBI" id="CHEBI:29105"/>
        <note>catalytic</note>
    </ligand>
</feature>
<feature type="chain" id="PRO_5029942934" description="Leishmanolysin-like peptidase" evidence="10">
    <location>
        <begin position="18"/>
        <end position="638"/>
    </location>
</feature>
<dbReference type="GO" id="GO:0006508">
    <property type="term" value="P:proteolysis"/>
    <property type="evidence" value="ECO:0007669"/>
    <property type="project" value="UniProtKB-KW"/>
</dbReference>
<dbReference type="PANTHER" id="PTHR10942:SF0">
    <property type="entry name" value="LEISHMANOLYSIN-LIKE PEPTIDASE"/>
    <property type="match status" value="1"/>
</dbReference>
<keyword evidence="2 10" id="KW-0645">Protease</keyword>
<evidence type="ECO:0000256" key="9">
    <source>
        <dbReference type="PIRSR" id="PIRSR601577-2"/>
    </source>
</evidence>
<dbReference type="GO" id="GO:0005737">
    <property type="term" value="C:cytoplasm"/>
    <property type="evidence" value="ECO:0007669"/>
    <property type="project" value="TreeGrafter"/>
</dbReference>
<evidence type="ECO:0000256" key="1">
    <source>
        <dbReference type="ARBA" id="ARBA00005860"/>
    </source>
</evidence>
<evidence type="ECO:0000313" key="12">
    <source>
        <dbReference type="WBParaSite" id="HCON_00124590-00001"/>
    </source>
</evidence>
<keyword evidence="6 9" id="KW-0482">Metalloprotease</keyword>
<dbReference type="Gene3D" id="3.90.132.10">
    <property type="entry name" value="Leishmanolysin , domain 2"/>
    <property type="match status" value="1"/>
</dbReference>
<protein>
    <recommendedName>
        <fullName evidence="7 10">Leishmanolysin-like peptidase</fullName>
        <ecNumber evidence="10">3.4.24.-</ecNumber>
    </recommendedName>
</protein>
<comment type="similarity">
    <text evidence="1 10">Belongs to the peptidase M8 family.</text>
</comment>
<dbReference type="AlphaFoldDB" id="A0A7I4YPQ5"/>
<feature type="binding site" evidence="9">
    <location>
        <position position="311"/>
    </location>
    <ligand>
        <name>Zn(2+)</name>
        <dbReference type="ChEBI" id="CHEBI:29105"/>
        <note>catalytic</note>
    </ligand>
</feature>
<keyword evidence="3 9" id="KW-0479">Metal-binding</keyword>
<keyword evidence="4 10" id="KW-0378">Hydrolase</keyword>
<dbReference type="Pfam" id="PF01457">
    <property type="entry name" value="Peptidase_M8"/>
    <property type="match status" value="1"/>
</dbReference>
<feature type="active site" evidence="8">
    <location>
        <position position="220"/>
    </location>
</feature>
<dbReference type="OrthoDB" id="527990at2759"/>
<dbReference type="GO" id="GO:0007155">
    <property type="term" value="P:cell adhesion"/>
    <property type="evidence" value="ECO:0007669"/>
    <property type="project" value="InterPro"/>
</dbReference>
<keyword evidence="11" id="KW-1185">Reference proteome</keyword>
<evidence type="ECO:0000256" key="5">
    <source>
        <dbReference type="ARBA" id="ARBA00022833"/>
    </source>
</evidence>
<evidence type="ECO:0000256" key="4">
    <source>
        <dbReference type="ARBA" id="ARBA00022801"/>
    </source>
</evidence>
<feature type="signal peptide" evidence="10">
    <location>
        <begin position="1"/>
        <end position="17"/>
    </location>
</feature>
<sequence length="638" mass="71861">MLFDVVRVVLTIEVILACHYVPLKPEQVLVGKTEYPAQSRSRRDASRDWIRIKIEYDASVNQLNEEKRKVLERLVTVAHDYFESTLKVKRLLSLQLPQLCIEKDGNFSMSTKCSGHCEKRCGEAVAPQSANYFKCCKCVNGECTGNQSSCGGKLTGTDFVLFVSVLEHDCHEFALAYAWHCGTDEITNRPIAGHVNICPQKFLKMETSDFSHWSTIVNHELVHAFVFSQTLFRMFPGAGKSRQGELMGLVPNVLDQFTRVDWETSKGSVKHDVYMIITPRLREEARRHFNCSTLEGAEIENQGMPGTLGVHWEKRVFENELMSGVPTQVFAMSRVTLALFEDSGWYSVDYNKAEDMAWGRNLGCTFATKSCLTWMKSNPTDAYPFCTILDDSRCSPTRREKLSCSLATVEHDLPPEFNYNTGDIYHNKKGKAVFGFGQLVVADYCPYYMSYGVSTQDGFNSICTHSGDFNDNGDSFEIFSPTARCFHSYEGIDLVHDGSSFKWRDSLGCYESTCKNNLLMIRPQNSTFHSCDRQGQFINFEKRLHDIGTIKLRIECPSCSELCGAQLCSPGGLTVEHPTGTTKSVEHPTGTTKTVEHPTGTIRTVEHPTGTIKPQPRRAIEPRFQLTLVLLLILLLCS</sequence>
<evidence type="ECO:0000256" key="3">
    <source>
        <dbReference type="ARBA" id="ARBA00022723"/>
    </source>
</evidence>